<reference evidence="8" key="1">
    <citation type="submission" date="2022-12" db="EMBL/GenBank/DDBJ databases">
        <title>Draft genome assemblies for two species of Escallonia (Escalloniales).</title>
        <authorList>
            <person name="Chanderbali A."/>
            <person name="Dervinis C."/>
            <person name="Anghel I."/>
            <person name="Soltis D."/>
            <person name="Soltis P."/>
            <person name="Zapata F."/>
        </authorList>
    </citation>
    <scope>NUCLEOTIDE SEQUENCE</scope>
    <source>
        <strain evidence="8">UCBG92.1500</strain>
        <tissue evidence="8">Leaf</tissue>
    </source>
</reference>
<keyword evidence="5" id="KW-0539">Nucleus</keyword>
<dbReference type="GO" id="GO:0043565">
    <property type="term" value="F:sequence-specific DNA binding"/>
    <property type="evidence" value="ECO:0007669"/>
    <property type="project" value="InterPro"/>
</dbReference>
<dbReference type="PANTHER" id="PTHR31221">
    <property type="entry name" value="WRKY TRANSCRIPTION FACTOR PROTEIN 1-RELATED"/>
    <property type="match status" value="1"/>
</dbReference>
<keyword evidence="3" id="KW-0238">DNA-binding</keyword>
<evidence type="ECO:0000256" key="1">
    <source>
        <dbReference type="ARBA" id="ARBA00004123"/>
    </source>
</evidence>
<keyword evidence="2" id="KW-0805">Transcription regulation</keyword>
<evidence type="ECO:0000256" key="3">
    <source>
        <dbReference type="ARBA" id="ARBA00023125"/>
    </source>
</evidence>
<dbReference type="Pfam" id="PF03106">
    <property type="entry name" value="WRKY"/>
    <property type="match status" value="1"/>
</dbReference>
<evidence type="ECO:0000313" key="9">
    <source>
        <dbReference type="Proteomes" id="UP001187471"/>
    </source>
</evidence>
<sequence>MEELTGITTNTWSHGYEDELVKELLDDESPLVIQPQVIMDSSLSLSPPSDSPLHRLMSNLYSGPTIEEIESALLVTSHQNYSEELSQASRVSMLERGIGKTEHKYTLRIKSCGNAMADDGYKWRKYGQKSIKNNTNPRSYYKCTNARCGAKKQVERSGHDPDTLIITYEGLHLHYAYPFFLPGQQQPVDPPAKKLKKSTSQAQAQAQEGPGTQEAEESPDNTTDGPPPITLLGYEYGSPQEMMGSQGLLEDMVPLIVRNPMMIHTASSYSSSYSSPPPSPPSLSWSSHYSYSPPC</sequence>
<dbReference type="PROSITE" id="PS50811">
    <property type="entry name" value="WRKY"/>
    <property type="match status" value="1"/>
</dbReference>
<accession>A0AA88QZC4</accession>
<name>A0AA88QZC4_9ASTE</name>
<organism evidence="8 9">
    <name type="scientific">Escallonia rubra</name>
    <dbReference type="NCBI Taxonomy" id="112253"/>
    <lineage>
        <taxon>Eukaryota</taxon>
        <taxon>Viridiplantae</taxon>
        <taxon>Streptophyta</taxon>
        <taxon>Embryophyta</taxon>
        <taxon>Tracheophyta</taxon>
        <taxon>Spermatophyta</taxon>
        <taxon>Magnoliopsida</taxon>
        <taxon>eudicotyledons</taxon>
        <taxon>Gunneridae</taxon>
        <taxon>Pentapetalae</taxon>
        <taxon>asterids</taxon>
        <taxon>campanulids</taxon>
        <taxon>Escalloniales</taxon>
        <taxon>Escalloniaceae</taxon>
        <taxon>Escallonia</taxon>
    </lineage>
</organism>
<feature type="domain" description="WRKY" evidence="7">
    <location>
        <begin position="112"/>
        <end position="177"/>
    </location>
</feature>
<gene>
    <name evidence="8" type="ORF">RJ640_014408</name>
</gene>
<feature type="region of interest" description="Disordered" evidence="6">
    <location>
        <begin position="267"/>
        <end position="295"/>
    </location>
</feature>
<keyword evidence="9" id="KW-1185">Reference proteome</keyword>
<evidence type="ECO:0000313" key="8">
    <source>
        <dbReference type="EMBL" id="KAK2972350.1"/>
    </source>
</evidence>
<proteinExistence type="predicted"/>
<dbReference type="PANTHER" id="PTHR31221:SF42">
    <property type="entry name" value="WRKY TRANSCRIPTION FACTOR 49-RELATED"/>
    <property type="match status" value="1"/>
</dbReference>
<dbReference type="InterPro" id="IPR036576">
    <property type="entry name" value="WRKY_dom_sf"/>
</dbReference>
<evidence type="ECO:0000256" key="4">
    <source>
        <dbReference type="ARBA" id="ARBA00023163"/>
    </source>
</evidence>
<dbReference type="InterPro" id="IPR003657">
    <property type="entry name" value="WRKY_dom"/>
</dbReference>
<evidence type="ECO:0000256" key="6">
    <source>
        <dbReference type="SAM" id="MobiDB-lite"/>
    </source>
</evidence>
<dbReference type="AlphaFoldDB" id="A0AA88QZC4"/>
<dbReference type="InterPro" id="IPR044810">
    <property type="entry name" value="WRKY_plant"/>
</dbReference>
<evidence type="ECO:0000259" key="7">
    <source>
        <dbReference type="PROSITE" id="PS50811"/>
    </source>
</evidence>
<dbReference type="SMART" id="SM00774">
    <property type="entry name" value="WRKY"/>
    <property type="match status" value="1"/>
</dbReference>
<protein>
    <recommendedName>
        <fullName evidence="7">WRKY domain-containing protein</fullName>
    </recommendedName>
</protein>
<feature type="compositionally biased region" description="Low complexity" evidence="6">
    <location>
        <begin position="282"/>
        <end position="295"/>
    </location>
</feature>
<dbReference type="Proteomes" id="UP001187471">
    <property type="component" value="Unassembled WGS sequence"/>
</dbReference>
<comment type="caution">
    <text evidence="8">The sequence shown here is derived from an EMBL/GenBank/DDBJ whole genome shotgun (WGS) entry which is preliminary data.</text>
</comment>
<dbReference type="EMBL" id="JAVXUO010002530">
    <property type="protein sequence ID" value="KAK2972350.1"/>
    <property type="molecule type" value="Genomic_DNA"/>
</dbReference>
<comment type="subcellular location">
    <subcellularLocation>
        <location evidence="1">Nucleus</location>
    </subcellularLocation>
</comment>
<dbReference type="GO" id="GO:0005634">
    <property type="term" value="C:nucleus"/>
    <property type="evidence" value="ECO:0007669"/>
    <property type="project" value="UniProtKB-SubCell"/>
</dbReference>
<evidence type="ECO:0000256" key="2">
    <source>
        <dbReference type="ARBA" id="ARBA00023015"/>
    </source>
</evidence>
<dbReference type="SUPFAM" id="SSF118290">
    <property type="entry name" value="WRKY DNA-binding domain"/>
    <property type="match status" value="1"/>
</dbReference>
<feature type="region of interest" description="Disordered" evidence="6">
    <location>
        <begin position="186"/>
        <end position="237"/>
    </location>
</feature>
<dbReference type="Gene3D" id="2.20.25.80">
    <property type="entry name" value="WRKY domain"/>
    <property type="match status" value="1"/>
</dbReference>
<feature type="compositionally biased region" description="Low complexity" evidence="6">
    <location>
        <begin position="198"/>
        <end position="207"/>
    </location>
</feature>
<dbReference type="GO" id="GO:0003700">
    <property type="term" value="F:DNA-binding transcription factor activity"/>
    <property type="evidence" value="ECO:0007669"/>
    <property type="project" value="InterPro"/>
</dbReference>
<evidence type="ECO:0000256" key="5">
    <source>
        <dbReference type="ARBA" id="ARBA00023242"/>
    </source>
</evidence>
<keyword evidence="4" id="KW-0804">Transcription</keyword>